<keyword evidence="5" id="KW-0460">Magnesium</keyword>
<keyword evidence="7" id="KW-0119">Carbohydrate metabolism</keyword>
<evidence type="ECO:0000256" key="10">
    <source>
        <dbReference type="ARBA" id="ARBA00044991"/>
    </source>
</evidence>
<evidence type="ECO:0000256" key="3">
    <source>
        <dbReference type="ARBA" id="ARBA00022553"/>
    </source>
</evidence>
<dbReference type="InterPro" id="IPR051600">
    <property type="entry name" value="Beta-PGM-like"/>
</dbReference>
<evidence type="ECO:0000313" key="12">
    <source>
        <dbReference type="Proteomes" id="UP001306950"/>
    </source>
</evidence>
<dbReference type="InterPro" id="IPR006439">
    <property type="entry name" value="HAD-SF_hydro_IA"/>
</dbReference>
<comment type="cofactor">
    <cofactor evidence="1">
        <name>Mg(2+)</name>
        <dbReference type="ChEBI" id="CHEBI:18420"/>
    </cofactor>
</comment>
<evidence type="ECO:0000313" key="11">
    <source>
        <dbReference type="EMBL" id="MEF2966386.1"/>
    </source>
</evidence>
<dbReference type="NCBIfam" id="TIGR01990">
    <property type="entry name" value="bPGM"/>
    <property type="match status" value="1"/>
</dbReference>
<reference evidence="11 12" key="1">
    <citation type="submission" date="2024-02" db="EMBL/GenBank/DDBJ databases">
        <title>A nitrogen-fixing paenibacillus bacterium.</title>
        <authorList>
            <person name="Zhang W.L."/>
            <person name="Chen S.F."/>
        </authorList>
    </citation>
    <scope>NUCLEOTIDE SEQUENCE [LARGE SCALE GENOMIC DNA]</scope>
    <source>
        <strain evidence="11 12">M1</strain>
    </source>
</reference>
<dbReference type="PANTHER" id="PTHR46193:SF18">
    <property type="entry name" value="HEXITOL PHOSPHATASE B"/>
    <property type="match status" value="1"/>
</dbReference>
<protein>
    <recommendedName>
        <fullName evidence="10">Beta-phosphoglucomutase</fullName>
        <ecNumber evidence="9">5.4.2.6</ecNumber>
    </recommendedName>
</protein>
<evidence type="ECO:0000256" key="1">
    <source>
        <dbReference type="ARBA" id="ARBA00001946"/>
    </source>
</evidence>
<keyword evidence="4" id="KW-0479">Metal-binding</keyword>
<organism evidence="11 12">
    <name type="scientific">Paenibacillus haidiansis</name>
    <dbReference type="NCBI Taxonomy" id="1574488"/>
    <lineage>
        <taxon>Bacteria</taxon>
        <taxon>Bacillati</taxon>
        <taxon>Bacillota</taxon>
        <taxon>Bacilli</taxon>
        <taxon>Bacillales</taxon>
        <taxon>Paenibacillaceae</taxon>
        <taxon>Paenibacillus</taxon>
    </lineage>
</organism>
<dbReference type="SFLD" id="SFLDG01135">
    <property type="entry name" value="C1.5.6:_HAD__Beta-PGM__Phospha"/>
    <property type="match status" value="1"/>
</dbReference>
<sequence length="222" mass="23833">MTSIKACLFDLDGVLVDTAKYHYLAWKRLAAELGFEFTERDNERLKGVSRMASLDILLSVGGLELDDAVKLELAERKNNWYFDMISKMDASEILPGALEFLKDCRENGLKVALGSASKNAMTILNNTGLTPYFDAIIDGTRTASAKPDPEVFTLGASELGISPEHCVVFEDAEAGIEAARRAGMRSVGIGSPSTLGAADLVVASLADMTVARLRDIAAGQQA</sequence>
<dbReference type="Pfam" id="PF00702">
    <property type="entry name" value="Hydrolase"/>
    <property type="match status" value="1"/>
</dbReference>
<dbReference type="CDD" id="cd02598">
    <property type="entry name" value="HAD_BPGM"/>
    <property type="match status" value="1"/>
</dbReference>
<dbReference type="NCBIfam" id="TIGR01509">
    <property type="entry name" value="HAD-SF-IA-v3"/>
    <property type="match status" value="1"/>
</dbReference>
<keyword evidence="3" id="KW-0597">Phosphoprotein</keyword>
<dbReference type="SFLD" id="SFLDG01129">
    <property type="entry name" value="C1.5:_HAD__Beta-PGM__Phosphata"/>
    <property type="match status" value="1"/>
</dbReference>
<evidence type="ECO:0000256" key="9">
    <source>
        <dbReference type="ARBA" id="ARBA00044968"/>
    </source>
</evidence>
<comment type="caution">
    <text evidence="11">The sequence shown here is derived from an EMBL/GenBank/DDBJ whole genome shotgun (WGS) entry which is preliminary data.</text>
</comment>
<evidence type="ECO:0000256" key="4">
    <source>
        <dbReference type="ARBA" id="ARBA00022723"/>
    </source>
</evidence>
<comment type="catalytic activity">
    <reaction evidence="8">
        <text>beta-D-glucose 1-phosphate = beta-D-glucose 6-phosphate</text>
        <dbReference type="Rhea" id="RHEA:20113"/>
        <dbReference type="ChEBI" id="CHEBI:57684"/>
        <dbReference type="ChEBI" id="CHEBI:58247"/>
        <dbReference type="EC" id="5.4.2.6"/>
    </reaction>
</comment>
<evidence type="ECO:0000256" key="2">
    <source>
        <dbReference type="ARBA" id="ARBA00006171"/>
    </source>
</evidence>
<evidence type="ECO:0000256" key="7">
    <source>
        <dbReference type="ARBA" id="ARBA00023277"/>
    </source>
</evidence>
<dbReference type="RefSeq" id="WP_331846600.1">
    <property type="nucleotide sequence ID" value="NZ_JAZHPZ010000004.1"/>
</dbReference>
<dbReference type="EMBL" id="JAZHPZ010000004">
    <property type="protein sequence ID" value="MEF2966386.1"/>
    <property type="molecule type" value="Genomic_DNA"/>
</dbReference>
<gene>
    <name evidence="11" type="primary">pgmB</name>
    <name evidence="11" type="ORF">V3851_11145</name>
</gene>
<dbReference type="InterPro" id="IPR010976">
    <property type="entry name" value="B-phosphoglucomutase_hydrolase"/>
</dbReference>
<dbReference type="InterPro" id="IPR023214">
    <property type="entry name" value="HAD_sf"/>
</dbReference>
<evidence type="ECO:0000256" key="6">
    <source>
        <dbReference type="ARBA" id="ARBA00023235"/>
    </source>
</evidence>
<accession>A0ABU7VRM7</accession>
<evidence type="ECO:0000256" key="5">
    <source>
        <dbReference type="ARBA" id="ARBA00022842"/>
    </source>
</evidence>
<evidence type="ECO:0000256" key="8">
    <source>
        <dbReference type="ARBA" id="ARBA00044926"/>
    </source>
</evidence>
<dbReference type="InterPro" id="IPR010972">
    <property type="entry name" value="Beta-PGM"/>
</dbReference>
<dbReference type="InterPro" id="IPR023198">
    <property type="entry name" value="PGP-like_dom2"/>
</dbReference>
<dbReference type="GO" id="GO:0008801">
    <property type="term" value="F:beta-phosphoglucomutase activity"/>
    <property type="evidence" value="ECO:0007669"/>
    <property type="project" value="UniProtKB-EC"/>
</dbReference>
<proteinExistence type="inferred from homology"/>
<dbReference type="PRINTS" id="PR00413">
    <property type="entry name" value="HADHALOGNASE"/>
</dbReference>
<dbReference type="InterPro" id="IPR036412">
    <property type="entry name" value="HAD-like_sf"/>
</dbReference>
<dbReference type="Gene3D" id="1.10.150.240">
    <property type="entry name" value="Putative phosphatase, domain 2"/>
    <property type="match status" value="1"/>
</dbReference>
<dbReference type="PANTHER" id="PTHR46193">
    <property type="entry name" value="6-PHOSPHOGLUCONATE PHOSPHATASE"/>
    <property type="match status" value="1"/>
</dbReference>
<name>A0ABU7VRM7_9BACL</name>
<dbReference type="Proteomes" id="UP001306950">
    <property type="component" value="Unassembled WGS sequence"/>
</dbReference>
<keyword evidence="12" id="KW-1185">Reference proteome</keyword>
<comment type="similarity">
    <text evidence="2">Belongs to the HAD-like hydrolase superfamily. CbbY/CbbZ/Gph/YieH family.</text>
</comment>
<dbReference type="SFLD" id="SFLDS00003">
    <property type="entry name" value="Haloacid_Dehalogenase"/>
    <property type="match status" value="1"/>
</dbReference>
<dbReference type="EC" id="5.4.2.6" evidence="9"/>
<dbReference type="NCBIfam" id="TIGR02009">
    <property type="entry name" value="PGMB-YQAB-SF"/>
    <property type="match status" value="1"/>
</dbReference>
<keyword evidence="6 11" id="KW-0413">Isomerase</keyword>
<dbReference type="Gene3D" id="3.40.50.1000">
    <property type="entry name" value="HAD superfamily/HAD-like"/>
    <property type="match status" value="1"/>
</dbReference>
<dbReference type="SUPFAM" id="SSF56784">
    <property type="entry name" value="HAD-like"/>
    <property type="match status" value="1"/>
</dbReference>